<sequence length="237" mass="27727">MGVSMNLYEQLDYIFSLEDFTDTKIKDQAILDEYVKFRYDGHIKIDPWLDHDEFRIDSLQYLIDINANYFGYAFDTNRKSAGFLIGRIPGFNNHRQQRNNVKKYIAYLESQRNAKDEFIMIQLGGGSGERFSDVVRNTIGVSISQCAWLTFFKTMESFHGKGYGKQLITDFIAQAKNYPIIVLTTTDSNFGFYEHMGFARVWDKKIKGKEHHFIYAYTANAKTMKKYRQKEKALKIT</sequence>
<dbReference type="InterPro" id="IPR000182">
    <property type="entry name" value="GNAT_dom"/>
</dbReference>
<dbReference type="KEGG" id="tpi:TREPR_0878"/>
<evidence type="ECO:0000313" key="3">
    <source>
        <dbReference type="Proteomes" id="UP000009223"/>
    </source>
</evidence>
<dbReference type="HOGENOM" id="CLU_1170248_0_0_12"/>
<name>F5YIL9_TREPZ</name>
<evidence type="ECO:0000259" key="1">
    <source>
        <dbReference type="PROSITE" id="PS51186"/>
    </source>
</evidence>
<keyword evidence="2" id="KW-0808">Transferase</keyword>
<organism evidence="2 3">
    <name type="scientific">Treponema primitia (strain ATCC BAA-887 / DSM 12427 / ZAS-2)</name>
    <dbReference type="NCBI Taxonomy" id="545694"/>
    <lineage>
        <taxon>Bacteria</taxon>
        <taxon>Pseudomonadati</taxon>
        <taxon>Spirochaetota</taxon>
        <taxon>Spirochaetia</taxon>
        <taxon>Spirochaetales</taxon>
        <taxon>Treponemataceae</taxon>
        <taxon>Treponema</taxon>
    </lineage>
</organism>
<dbReference type="Gene3D" id="3.40.630.30">
    <property type="match status" value="1"/>
</dbReference>
<dbReference type="SUPFAM" id="SSF55729">
    <property type="entry name" value="Acyl-CoA N-acyltransferases (Nat)"/>
    <property type="match status" value="1"/>
</dbReference>
<reference evidence="2 3" key="2">
    <citation type="journal article" date="2011" name="ISME J.">
        <title>RNA-seq reveals cooperative metabolic interactions between two termite-gut spirochete species in co-culture.</title>
        <authorList>
            <person name="Rosenthal A.Z."/>
            <person name="Matson E.G."/>
            <person name="Eldar A."/>
            <person name="Leadbetter J.R."/>
        </authorList>
    </citation>
    <scope>NUCLEOTIDE SEQUENCE [LARGE SCALE GENOMIC DNA]</scope>
    <source>
        <strain evidence="3">ATCC BAA-887 / DSM 12427 / ZAS-2</strain>
    </source>
</reference>
<gene>
    <name evidence="2" type="ordered locus">TREPR_0878</name>
</gene>
<dbReference type="Proteomes" id="UP000009223">
    <property type="component" value="Chromosome"/>
</dbReference>
<accession>F5YIL9</accession>
<dbReference type="AlphaFoldDB" id="F5YIL9"/>
<evidence type="ECO:0000313" key="2">
    <source>
        <dbReference type="EMBL" id="AEF84314.1"/>
    </source>
</evidence>
<proteinExistence type="predicted"/>
<dbReference type="InterPro" id="IPR016181">
    <property type="entry name" value="Acyl_CoA_acyltransferase"/>
</dbReference>
<dbReference type="PROSITE" id="PS51186">
    <property type="entry name" value="GNAT"/>
    <property type="match status" value="1"/>
</dbReference>
<feature type="domain" description="N-acetyltransferase" evidence="1">
    <location>
        <begin position="49"/>
        <end position="220"/>
    </location>
</feature>
<keyword evidence="3" id="KW-1185">Reference proteome</keyword>
<protein>
    <submittedName>
        <fullName evidence="2">Acetyltransferase, GNAT family</fullName>
    </submittedName>
</protein>
<dbReference type="STRING" id="545694.TREPR_0878"/>
<dbReference type="Pfam" id="PF00583">
    <property type="entry name" value="Acetyltransf_1"/>
    <property type="match status" value="1"/>
</dbReference>
<dbReference type="GO" id="GO:0016747">
    <property type="term" value="F:acyltransferase activity, transferring groups other than amino-acyl groups"/>
    <property type="evidence" value="ECO:0007669"/>
    <property type="project" value="InterPro"/>
</dbReference>
<reference evidence="3" key="1">
    <citation type="submission" date="2009-12" db="EMBL/GenBank/DDBJ databases">
        <title>Complete sequence of Treponema primitia strain ZAS-2.</title>
        <authorList>
            <person name="Tetu S.G."/>
            <person name="Matson E."/>
            <person name="Ren Q."/>
            <person name="Seshadri R."/>
            <person name="Elbourne L."/>
            <person name="Hassan K.A."/>
            <person name="Durkin A."/>
            <person name="Radune D."/>
            <person name="Mohamoud Y."/>
            <person name="Shay R."/>
            <person name="Jin S."/>
            <person name="Zhang X."/>
            <person name="Lucey K."/>
            <person name="Ballor N.R."/>
            <person name="Ottesen E."/>
            <person name="Rosenthal R."/>
            <person name="Allen A."/>
            <person name="Leadbetter J.R."/>
            <person name="Paulsen I.T."/>
        </authorList>
    </citation>
    <scope>NUCLEOTIDE SEQUENCE [LARGE SCALE GENOMIC DNA]</scope>
    <source>
        <strain evidence="3">ATCC BAA-887 / DSM 12427 / ZAS-2</strain>
    </source>
</reference>
<dbReference type="EMBL" id="CP001843">
    <property type="protein sequence ID" value="AEF84314.1"/>
    <property type="molecule type" value="Genomic_DNA"/>
</dbReference>